<evidence type="ECO:0000313" key="10">
    <source>
        <dbReference type="Proteomes" id="UP000694389"/>
    </source>
</evidence>
<keyword evidence="3" id="KW-0809">Transit peptide</keyword>
<dbReference type="Ensembl" id="ENSDLAT00005073200.1">
    <property type="protein sequence ID" value="ENSDLAP00005083950.1"/>
    <property type="gene ID" value="ENSDLAG00005031746.1"/>
</dbReference>
<evidence type="ECO:0000256" key="1">
    <source>
        <dbReference type="ARBA" id="ARBA00004173"/>
    </source>
</evidence>
<comment type="similarity">
    <text evidence="2">Belongs to the mTERF family.</text>
</comment>
<dbReference type="OMA" id="NPFWLMF"/>
<evidence type="ECO:0000256" key="2">
    <source>
        <dbReference type="ARBA" id="ARBA00007692"/>
    </source>
</evidence>
<keyword evidence="4" id="KW-0805">Transcription regulation</keyword>
<reference evidence="9" key="2">
    <citation type="submission" date="2025-09" db="UniProtKB">
        <authorList>
            <consortium name="Ensembl"/>
        </authorList>
    </citation>
    <scope>IDENTIFICATION</scope>
</reference>
<name>A0A8P4KTY4_DICLA</name>
<dbReference type="FunFam" id="1.25.70.10:FF:000002">
    <property type="entry name" value="transcription termination factor 3, mitochondrial"/>
    <property type="match status" value="1"/>
</dbReference>
<dbReference type="SMART" id="SM00733">
    <property type="entry name" value="Mterf"/>
    <property type="match status" value="5"/>
</dbReference>
<dbReference type="PANTHER" id="PTHR13068:SF194">
    <property type="entry name" value="TRANSCRIPTION TERMINATION FACTOR 3, MITOCHONDRIAL"/>
    <property type="match status" value="1"/>
</dbReference>
<evidence type="ECO:0000256" key="8">
    <source>
        <dbReference type="ARBA" id="ARBA00081775"/>
    </source>
</evidence>
<evidence type="ECO:0000256" key="6">
    <source>
        <dbReference type="ARBA" id="ARBA00023163"/>
    </source>
</evidence>
<keyword evidence="6" id="KW-0804">Transcription</keyword>
<dbReference type="InterPro" id="IPR038538">
    <property type="entry name" value="MTERF_sf"/>
</dbReference>
<proteinExistence type="inferred from homology"/>
<dbReference type="OrthoDB" id="637682at2759"/>
<gene>
    <name evidence="9" type="primary">mterf3</name>
</gene>
<protein>
    <recommendedName>
        <fullName evidence="7">Transcription termination factor 3, mitochondrial</fullName>
    </recommendedName>
    <alternativeName>
        <fullName evidence="8">mTERF domain-containing protein 1, mitochondrial</fullName>
    </alternativeName>
</protein>
<dbReference type="GO" id="GO:0003676">
    <property type="term" value="F:nucleic acid binding"/>
    <property type="evidence" value="ECO:0007669"/>
    <property type="project" value="InterPro"/>
</dbReference>
<evidence type="ECO:0000256" key="3">
    <source>
        <dbReference type="ARBA" id="ARBA00022946"/>
    </source>
</evidence>
<dbReference type="GO" id="GO:0005739">
    <property type="term" value="C:mitochondrion"/>
    <property type="evidence" value="ECO:0007669"/>
    <property type="project" value="UniProtKB-SubCell"/>
</dbReference>
<dbReference type="GO" id="GO:0061668">
    <property type="term" value="P:mitochondrial ribosome assembly"/>
    <property type="evidence" value="ECO:0007669"/>
    <property type="project" value="TreeGrafter"/>
</dbReference>
<keyword evidence="10" id="KW-1185">Reference proteome</keyword>
<keyword evidence="5" id="KW-0496">Mitochondrion</keyword>
<reference evidence="9" key="1">
    <citation type="submission" date="2025-08" db="UniProtKB">
        <authorList>
            <consortium name="Ensembl"/>
        </authorList>
    </citation>
    <scope>IDENTIFICATION</scope>
</reference>
<accession>A0A8P4KTY4</accession>
<dbReference type="GeneTree" id="ENSGT00390000005801"/>
<evidence type="ECO:0000256" key="7">
    <source>
        <dbReference type="ARBA" id="ARBA00071275"/>
    </source>
</evidence>
<dbReference type="GeneID" id="127357554"/>
<dbReference type="Proteomes" id="UP000694389">
    <property type="component" value="Unassembled WGS sequence"/>
</dbReference>
<dbReference type="RefSeq" id="XP_051245781.1">
    <property type="nucleotide sequence ID" value="XM_051389821.1"/>
</dbReference>
<evidence type="ECO:0000256" key="5">
    <source>
        <dbReference type="ARBA" id="ARBA00023128"/>
    </source>
</evidence>
<comment type="subcellular location">
    <subcellularLocation>
        <location evidence="1">Mitochondrion</location>
    </subcellularLocation>
</comment>
<organism evidence="9 10">
    <name type="scientific">Dicentrarchus labrax</name>
    <name type="common">European seabass</name>
    <name type="synonym">Morone labrax</name>
    <dbReference type="NCBI Taxonomy" id="13489"/>
    <lineage>
        <taxon>Eukaryota</taxon>
        <taxon>Metazoa</taxon>
        <taxon>Chordata</taxon>
        <taxon>Craniata</taxon>
        <taxon>Vertebrata</taxon>
        <taxon>Euteleostomi</taxon>
        <taxon>Actinopterygii</taxon>
        <taxon>Neopterygii</taxon>
        <taxon>Teleostei</taxon>
        <taxon>Neoteleostei</taxon>
        <taxon>Acanthomorphata</taxon>
        <taxon>Eupercaria</taxon>
        <taxon>Moronidae</taxon>
        <taxon>Dicentrarchus</taxon>
    </lineage>
</organism>
<dbReference type="GO" id="GO:0006390">
    <property type="term" value="P:mitochondrial transcription"/>
    <property type="evidence" value="ECO:0007669"/>
    <property type="project" value="TreeGrafter"/>
</dbReference>
<evidence type="ECO:0000313" key="9">
    <source>
        <dbReference type="Ensembl" id="ENSDLAP00005083950.1"/>
    </source>
</evidence>
<dbReference type="Gene3D" id="1.25.70.10">
    <property type="entry name" value="Transcription termination factor 3, mitochondrial"/>
    <property type="match status" value="1"/>
</dbReference>
<dbReference type="CTD" id="51001"/>
<dbReference type="GO" id="GO:0006355">
    <property type="term" value="P:regulation of DNA-templated transcription"/>
    <property type="evidence" value="ECO:0007669"/>
    <property type="project" value="UniProtKB-ARBA"/>
</dbReference>
<dbReference type="InterPro" id="IPR003690">
    <property type="entry name" value="MTERF"/>
</dbReference>
<dbReference type="RefSeq" id="XP_051245782.1">
    <property type="nucleotide sequence ID" value="XM_051389822.1"/>
</dbReference>
<dbReference type="AlphaFoldDB" id="A0A8P4KTY4"/>
<dbReference type="Pfam" id="PF02536">
    <property type="entry name" value="mTERF"/>
    <property type="match status" value="1"/>
</dbReference>
<dbReference type="PANTHER" id="PTHR13068">
    <property type="entry name" value="CGI-12 PROTEIN-RELATED"/>
    <property type="match status" value="1"/>
</dbReference>
<sequence>MSSSFTQLCLQYRSRLFSKTVATTCRFSTQFHHCATLTRLPTKILNGSSVISGNRTTMQARQWWKQPMFCYRDLTARHLATEAKEHKDTEQLSKADVVVYKTPALPIRDAEMPVTKGQMSLDLDATTELSALELISDEEALGISIPSTMPPCSTSLSDYVDQSETLSKLVQLGVKLWSLEQRPNVGSMLLRLNFNTDVAPKLLFLKEIGVEDSSFGPIISRNPFILTKNLQQLRSRVDYLKSQEFSSENVALMVSRAPYLLSFNVKRLDNRLGFYQKQLKLSASNIRNIVVRQPKLLSGSLEPIKENLKVCQIELGFKENEIQHIVIAVPKVLTVQKRKLIQIFDFLHNTMKVPHHLITKFPQVLNSRYLRVRERHLFLNYLGKAQYDPALPNYISLERFVSLPNETFCTELALATLEDFNLFQKTL</sequence>
<evidence type="ECO:0000256" key="4">
    <source>
        <dbReference type="ARBA" id="ARBA00023015"/>
    </source>
</evidence>